<keyword evidence="4" id="KW-1185">Reference proteome</keyword>
<reference evidence="3 4" key="1">
    <citation type="submission" date="2017-11" db="EMBL/GenBank/DDBJ databases">
        <title>De novo assembly and phasing of dikaryotic genomes from two isolates of Puccinia coronata f. sp. avenae, the causal agent of oat crown rust.</title>
        <authorList>
            <person name="Miller M.E."/>
            <person name="Zhang Y."/>
            <person name="Omidvar V."/>
            <person name="Sperschneider J."/>
            <person name="Schwessinger B."/>
            <person name="Raley C."/>
            <person name="Palmer J.M."/>
            <person name="Garnica D."/>
            <person name="Upadhyaya N."/>
            <person name="Rathjen J."/>
            <person name="Taylor J.M."/>
            <person name="Park R.F."/>
            <person name="Dodds P.N."/>
            <person name="Hirsch C.D."/>
            <person name="Kianian S.F."/>
            <person name="Figueroa M."/>
        </authorList>
    </citation>
    <scope>NUCLEOTIDE SEQUENCE [LARGE SCALE GENOMIC DNA]</scope>
    <source>
        <strain evidence="3">12NC29</strain>
    </source>
</reference>
<proteinExistence type="predicted"/>
<name>A0A2N5VRD2_9BASI</name>
<organism evidence="3 4">
    <name type="scientific">Puccinia coronata f. sp. avenae</name>
    <dbReference type="NCBI Taxonomy" id="200324"/>
    <lineage>
        <taxon>Eukaryota</taxon>
        <taxon>Fungi</taxon>
        <taxon>Dikarya</taxon>
        <taxon>Basidiomycota</taxon>
        <taxon>Pucciniomycotina</taxon>
        <taxon>Pucciniomycetes</taxon>
        <taxon>Pucciniales</taxon>
        <taxon>Pucciniaceae</taxon>
        <taxon>Puccinia</taxon>
    </lineage>
</organism>
<protein>
    <submittedName>
        <fullName evidence="3">Uncharacterized protein</fullName>
    </submittedName>
</protein>
<comment type="caution">
    <text evidence="3">The sequence shown here is derived from an EMBL/GenBank/DDBJ whole genome shotgun (WGS) entry which is preliminary data.</text>
</comment>
<keyword evidence="2" id="KW-0472">Membrane</keyword>
<evidence type="ECO:0000256" key="2">
    <source>
        <dbReference type="SAM" id="Phobius"/>
    </source>
</evidence>
<keyword evidence="2" id="KW-0812">Transmembrane</keyword>
<evidence type="ECO:0000256" key="1">
    <source>
        <dbReference type="SAM" id="MobiDB-lite"/>
    </source>
</evidence>
<sequence length="100" mass="11166">MAEIGQWLVGQSRPHHPASPPSSIAGKIEHTLGKYLEFVQVSPHKRKEVLHTLLTNDIDSQKMFWFLSVESLAALGLNIGVITKLRSNVVKYQAPLATRH</sequence>
<dbReference type="EMBL" id="PGCJ01000079">
    <property type="protein sequence ID" value="PLW52520.1"/>
    <property type="molecule type" value="Genomic_DNA"/>
</dbReference>
<feature type="transmembrane region" description="Helical" evidence="2">
    <location>
        <begin position="63"/>
        <end position="82"/>
    </location>
</feature>
<evidence type="ECO:0000313" key="4">
    <source>
        <dbReference type="Proteomes" id="UP000235388"/>
    </source>
</evidence>
<accession>A0A2N5VRD2</accession>
<evidence type="ECO:0000313" key="3">
    <source>
        <dbReference type="EMBL" id="PLW52520.1"/>
    </source>
</evidence>
<gene>
    <name evidence="3" type="ORF">PCANC_07682</name>
</gene>
<keyword evidence="2" id="KW-1133">Transmembrane helix</keyword>
<feature type="region of interest" description="Disordered" evidence="1">
    <location>
        <begin position="1"/>
        <end position="24"/>
    </location>
</feature>
<dbReference type="AlphaFoldDB" id="A0A2N5VRD2"/>
<dbReference type="Proteomes" id="UP000235388">
    <property type="component" value="Unassembled WGS sequence"/>
</dbReference>
<dbReference type="OrthoDB" id="2506803at2759"/>